<dbReference type="EMBL" id="SMFV01000006">
    <property type="protein sequence ID" value="TCK02859.1"/>
    <property type="molecule type" value="Genomic_DNA"/>
</dbReference>
<evidence type="ECO:0000313" key="12">
    <source>
        <dbReference type="Proteomes" id="UP000295777"/>
    </source>
</evidence>
<dbReference type="RefSeq" id="WP_132527511.1">
    <property type="nucleotide sequence ID" value="NZ_SMFV01000006.1"/>
</dbReference>
<dbReference type="Proteomes" id="UP000295777">
    <property type="component" value="Unassembled WGS sequence"/>
</dbReference>
<dbReference type="InterPro" id="IPR052038">
    <property type="entry name" value="Type-VII_TA_antitoxin"/>
</dbReference>
<comment type="caution">
    <text evidence="11">The sequence shown here is derived from an EMBL/GenBank/DDBJ whole genome shotgun (WGS) entry which is preliminary data.</text>
</comment>
<dbReference type="GO" id="GO:0016779">
    <property type="term" value="F:nucleotidyltransferase activity"/>
    <property type="evidence" value="ECO:0007669"/>
    <property type="project" value="UniProtKB-KW"/>
</dbReference>
<dbReference type="SUPFAM" id="SSF81301">
    <property type="entry name" value="Nucleotidyltransferase"/>
    <property type="match status" value="1"/>
</dbReference>
<keyword evidence="2" id="KW-1277">Toxin-antitoxin system</keyword>
<evidence type="ECO:0000256" key="8">
    <source>
        <dbReference type="ARBA" id="ARBA00022842"/>
    </source>
</evidence>
<evidence type="ECO:0000256" key="1">
    <source>
        <dbReference type="ARBA" id="ARBA00001946"/>
    </source>
</evidence>
<feature type="domain" description="Polymerase nucleotidyl transferase" evidence="10">
    <location>
        <begin position="19"/>
        <end position="106"/>
    </location>
</feature>
<name>A0A4R1GB50_9BACT</name>
<dbReference type="PANTHER" id="PTHR33571:SF14">
    <property type="entry name" value="PROTEIN ADENYLYLTRANSFERASE MJ0435-RELATED"/>
    <property type="match status" value="1"/>
</dbReference>
<evidence type="ECO:0000313" key="11">
    <source>
        <dbReference type="EMBL" id="TCK02859.1"/>
    </source>
</evidence>
<dbReference type="InterPro" id="IPR043519">
    <property type="entry name" value="NT_sf"/>
</dbReference>
<dbReference type="InterPro" id="IPR002934">
    <property type="entry name" value="Polymerase_NTP_transf_dom"/>
</dbReference>
<dbReference type="PANTHER" id="PTHR33571">
    <property type="entry name" value="SSL8005 PROTEIN"/>
    <property type="match status" value="1"/>
</dbReference>
<comment type="cofactor">
    <cofactor evidence="1">
        <name>Mg(2+)</name>
        <dbReference type="ChEBI" id="CHEBI:18420"/>
    </cofactor>
</comment>
<evidence type="ECO:0000256" key="7">
    <source>
        <dbReference type="ARBA" id="ARBA00022840"/>
    </source>
</evidence>
<evidence type="ECO:0000256" key="6">
    <source>
        <dbReference type="ARBA" id="ARBA00022741"/>
    </source>
</evidence>
<protein>
    <recommendedName>
        <fullName evidence="10">Polymerase nucleotidyl transferase domain-containing protein</fullName>
    </recommendedName>
</protein>
<evidence type="ECO:0000256" key="4">
    <source>
        <dbReference type="ARBA" id="ARBA00022695"/>
    </source>
</evidence>
<evidence type="ECO:0000256" key="2">
    <source>
        <dbReference type="ARBA" id="ARBA00022649"/>
    </source>
</evidence>
<evidence type="ECO:0000256" key="3">
    <source>
        <dbReference type="ARBA" id="ARBA00022679"/>
    </source>
</evidence>
<dbReference type="GO" id="GO:0005524">
    <property type="term" value="F:ATP binding"/>
    <property type="evidence" value="ECO:0007669"/>
    <property type="project" value="UniProtKB-KW"/>
</dbReference>
<keyword evidence="7" id="KW-0067">ATP-binding</keyword>
<keyword evidence="5" id="KW-0479">Metal-binding</keyword>
<evidence type="ECO:0000256" key="9">
    <source>
        <dbReference type="ARBA" id="ARBA00038276"/>
    </source>
</evidence>
<keyword evidence="4" id="KW-0548">Nucleotidyltransferase</keyword>
<accession>A0A4R1GB50</accession>
<dbReference type="Pfam" id="PF01909">
    <property type="entry name" value="NTP_transf_2"/>
    <property type="match status" value="1"/>
</dbReference>
<keyword evidence="6" id="KW-0547">Nucleotide-binding</keyword>
<keyword evidence="12" id="KW-1185">Reference proteome</keyword>
<organism evidence="11 12">
    <name type="scientific">Phorcysia thermohydrogeniphila</name>
    <dbReference type="NCBI Taxonomy" id="936138"/>
    <lineage>
        <taxon>Bacteria</taxon>
        <taxon>Pseudomonadati</taxon>
        <taxon>Aquificota</taxon>
        <taxon>Aquificia</taxon>
        <taxon>Desulfurobacteriales</taxon>
        <taxon>Desulfurobacteriaceae</taxon>
        <taxon>Phorcysia</taxon>
    </lineage>
</organism>
<evidence type="ECO:0000256" key="5">
    <source>
        <dbReference type="ARBA" id="ARBA00022723"/>
    </source>
</evidence>
<keyword evidence="8" id="KW-0460">Magnesium</keyword>
<gene>
    <name evidence="11" type="ORF">CLV27_1571</name>
</gene>
<reference evidence="11 12" key="1">
    <citation type="submission" date="2019-03" db="EMBL/GenBank/DDBJ databases">
        <title>Genomic Encyclopedia of Archaeal and Bacterial Type Strains, Phase II (KMG-II): from individual species to whole genera.</title>
        <authorList>
            <person name="Goeker M."/>
        </authorList>
    </citation>
    <scope>NUCLEOTIDE SEQUENCE [LARGE SCALE GENOMIC DNA]</scope>
    <source>
        <strain evidence="11 12">DSM 24425</strain>
    </source>
</reference>
<dbReference type="GO" id="GO:0046872">
    <property type="term" value="F:metal ion binding"/>
    <property type="evidence" value="ECO:0007669"/>
    <property type="project" value="UniProtKB-KW"/>
</dbReference>
<comment type="similarity">
    <text evidence="9">Belongs to the MntA antitoxin family.</text>
</comment>
<dbReference type="CDD" id="cd05403">
    <property type="entry name" value="NT_KNTase_like"/>
    <property type="match status" value="1"/>
</dbReference>
<dbReference type="Gene3D" id="3.30.460.10">
    <property type="entry name" value="Beta Polymerase, domain 2"/>
    <property type="match status" value="1"/>
</dbReference>
<keyword evidence="3" id="KW-0808">Transferase</keyword>
<proteinExistence type="inferred from homology"/>
<sequence>MLKTAESIELKKEDILRILKEHKNYLRESFGVKEIGLFGSFAREEQTKDSDIDILIEVEKNKIGLISYIKLKLFLEELFGRKVNLVTKKALRPELKETILREVVYV</sequence>
<evidence type="ECO:0000259" key="10">
    <source>
        <dbReference type="Pfam" id="PF01909"/>
    </source>
</evidence>
<dbReference type="OrthoDB" id="90159at2"/>
<dbReference type="AlphaFoldDB" id="A0A4R1GB50"/>